<reference evidence="16 17" key="1">
    <citation type="submission" date="2021-11" db="EMBL/GenBank/DDBJ databases">
        <authorList>
            <person name="Lee D.-H."/>
            <person name="Kim S.-B."/>
        </authorList>
    </citation>
    <scope>NUCLEOTIDE SEQUENCE [LARGE SCALE GENOMIC DNA]</scope>
    <source>
        <strain evidence="16 17">KCTC 52223</strain>
    </source>
</reference>
<dbReference type="InterPro" id="IPR000531">
    <property type="entry name" value="Beta-barrel_TonB"/>
</dbReference>
<feature type="compositionally biased region" description="Polar residues" evidence="12">
    <location>
        <begin position="23"/>
        <end position="44"/>
    </location>
</feature>
<evidence type="ECO:0000256" key="11">
    <source>
        <dbReference type="RuleBase" id="RU003357"/>
    </source>
</evidence>
<evidence type="ECO:0000313" key="16">
    <source>
        <dbReference type="EMBL" id="MCC8427668.1"/>
    </source>
</evidence>
<feature type="region of interest" description="Disordered" evidence="12">
    <location>
        <begin position="23"/>
        <end position="53"/>
    </location>
</feature>
<proteinExistence type="inferred from homology"/>
<evidence type="ECO:0000256" key="4">
    <source>
        <dbReference type="ARBA" id="ARBA00022452"/>
    </source>
</evidence>
<dbReference type="InterPro" id="IPR039426">
    <property type="entry name" value="TonB-dep_rcpt-like"/>
</dbReference>
<accession>A0ABS8KPR3</accession>
<dbReference type="PANTHER" id="PTHR32552:SF83">
    <property type="entry name" value="BLR3904 PROTEIN"/>
    <property type="match status" value="1"/>
</dbReference>
<dbReference type="Pfam" id="PF07715">
    <property type="entry name" value="Plug"/>
    <property type="match status" value="1"/>
</dbReference>
<keyword evidence="6 11" id="KW-0798">TonB box</keyword>
<evidence type="ECO:0000256" key="13">
    <source>
        <dbReference type="SAM" id="SignalP"/>
    </source>
</evidence>
<keyword evidence="7 10" id="KW-0472">Membrane</keyword>
<evidence type="ECO:0000256" key="12">
    <source>
        <dbReference type="SAM" id="MobiDB-lite"/>
    </source>
</evidence>
<sequence>MAKRVPVKTALVGLLVAPAAMAQQDTAQTPASPSADPSQTQPANPSAAPATMQTVTVTGSRPSEDFQVTKGSINRLGAANLMDVPQSVVVINRALMQSQGVTRLEDAVRNAPGVTIGSAEGGNIGTNININGFSARTDIYLDGMRDRGQYYRDVFALEQVEVLMGPSSMLFGRGSTGGIINQVTKKPFLKQATELSAQATTNGLVRTTADVNTPFQENNAARVSAMFQVGKASTVDQTNVLDFGLAPTVKLGIGTPTEITLGAILQHRKDQVNYGVPNLNGFPLNAPRNTAYGFNDDYTEQDVIALQSLVEHKISPNMNIRNQTEFVWVNTAVRETSGGFVGTLGNGNRFVAASNLTGNTPYSGQPLGNLWIRQLSRDRNINDITVENQTEVLSKFETGPVGHTLLMGIDLNYESYTNQQMSRTGTCFGNALPSGSVGCTPAGYTVGANTPGNVATVLGNYASSSAWGAGFYANDTIQLLPELKVVAGLRWDYYAAQIANSVNRNNTAGSTTVAGLQQTDTFLSVRGGIIYEPTPAQSYYVSYSTSFNPSLEQLTSTTGTQNLPPENNKGVEAGVKYELFGSNLSLNGAVFSIIKNNARTANPDGTFSPTGNVQVSGARAGFAGRITPEWQVFGGYAYLNGVIIQGLNYQNGQGNTTGKVPLNTPRDTANLWTTYTFKETYEIGGGFFYVGQRYANNTNTVVVPAYTRVDLTAAYKQPAYDVRLNVYNLFNTVYYDGVIASDGGRAVVGSGLTGMITLNYRL</sequence>
<keyword evidence="3 10" id="KW-0813">Transport</keyword>
<feature type="chain" id="PRO_5046033506" evidence="13">
    <location>
        <begin position="23"/>
        <end position="762"/>
    </location>
</feature>
<dbReference type="InterPro" id="IPR036942">
    <property type="entry name" value="Beta-barrel_TonB_sf"/>
</dbReference>
<dbReference type="Gene3D" id="2.40.170.20">
    <property type="entry name" value="TonB-dependent receptor, beta-barrel domain"/>
    <property type="match status" value="1"/>
</dbReference>
<dbReference type="InterPro" id="IPR037066">
    <property type="entry name" value="Plug_dom_sf"/>
</dbReference>
<dbReference type="SUPFAM" id="SSF56935">
    <property type="entry name" value="Porins"/>
    <property type="match status" value="1"/>
</dbReference>
<evidence type="ECO:0000313" key="17">
    <source>
        <dbReference type="Proteomes" id="UP001198862"/>
    </source>
</evidence>
<keyword evidence="8 16" id="KW-0675">Receptor</keyword>
<evidence type="ECO:0000256" key="2">
    <source>
        <dbReference type="ARBA" id="ARBA00009810"/>
    </source>
</evidence>
<evidence type="ECO:0000256" key="6">
    <source>
        <dbReference type="ARBA" id="ARBA00023077"/>
    </source>
</evidence>
<dbReference type="Gene3D" id="2.170.130.10">
    <property type="entry name" value="TonB-dependent receptor, plug domain"/>
    <property type="match status" value="1"/>
</dbReference>
<comment type="caution">
    <text evidence="16">The sequence shown here is derived from an EMBL/GenBank/DDBJ whole genome shotgun (WGS) entry which is preliminary data.</text>
</comment>
<evidence type="ECO:0000256" key="10">
    <source>
        <dbReference type="PROSITE-ProRule" id="PRU01360"/>
    </source>
</evidence>
<evidence type="ECO:0000256" key="1">
    <source>
        <dbReference type="ARBA" id="ARBA00004571"/>
    </source>
</evidence>
<dbReference type="Proteomes" id="UP001198862">
    <property type="component" value="Unassembled WGS sequence"/>
</dbReference>
<organism evidence="16 17">
    <name type="scientific">Reyranella aquatilis</name>
    <dbReference type="NCBI Taxonomy" id="2035356"/>
    <lineage>
        <taxon>Bacteria</taxon>
        <taxon>Pseudomonadati</taxon>
        <taxon>Pseudomonadota</taxon>
        <taxon>Alphaproteobacteria</taxon>
        <taxon>Hyphomicrobiales</taxon>
        <taxon>Reyranellaceae</taxon>
        <taxon>Reyranella</taxon>
    </lineage>
</organism>
<evidence type="ECO:0000256" key="5">
    <source>
        <dbReference type="ARBA" id="ARBA00022692"/>
    </source>
</evidence>
<dbReference type="CDD" id="cd01347">
    <property type="entry name" value="ligand_gated_channel"/>
    <property type="match status" value="1"/>
</dbReference>
<keyword evidence="4 10" id="KW-1134">Transmembrane beta strand</keyword>
<evidence type="ECO:0000256" key="8">
    <source>
        <dbReference type="ARBA" id="ARBA00023170"/>
    </source>
</evidence>
<dbReference type="InterPro" id="IPR010105">
    <property type="entry name" value="TonB_sidphr_rcpt"/>
</dbReference>
<evidence type="ECO:0000256" key="7">
    <source>
        <dbReference type="ARBA" id="ARBA00023136"/>
    </source>
</evidence>
<feature type="domain" description="TonB-dependent receptor plug" evidence="15">
    <location>
        <begin position="81"/>
        <end position="179"/>
    </location>
</feature>
<dbReference type="PROSITE" id="PS52016">
    <property type="entry name" value="TONB_DEPENDENT_REC_3"/>
    <property type="match status" value="1"/>
</dbReference>
<dbReference type="Pfam" id="PF00593">
    <property type="entry name" value="TonB_dep_Rec_b-barrel"/>
    <property type="match status" value="1"/>
</dbReference>
<keyword evidence="13" id="KW-0732">Signal</keyword>
<gene>
    <name evidence="16" type="ORF">LJ725_01730</name>
</gene>
<comment type="similarity">
    <text evidence="2 10 11">Belongs to the TonB-dependent receptor family.</text>
</comment>
<feature type="domain" description="TonB-dependent receptor-like beta-barrel" evidence="14">
    <location>
        <begin position="281"/>
        <end position="729"/>
    </location>
</feature>
<keyword evidence="5 10" id="KW-0812">Transmembrane</keyword>
<keyword evidence="9 10" id="KW-0998">Cell outer membrane</keyword>
<name>A0ABS8KPR3_9HYPH</name>
<evidence type="ECO:0000256" key="3">
    <source>
        <dbReference type="ARBA" id="ARBA00022448"/>
    </source>
</evidence>
<evidence type="ECO:0000259" key="14">
    <source>
        <dbReference type="Pfam" id="PF00593"/>
    </source>
</evidence>
<evidence type="ECO:0000256" key="9">
    <source>
        <dbReference type="ARBA" id="ARBA00023237"/>
    </source>
</evidence>
<dbReference type="RefSeq" id="WP_230548891.1">
    <property type="nucleotide sequence ID" value="NZ_JAJISD010000001.1"/>
</dbReference>
<dbReference type="EMBL" id="JAJISD010000001">
    <property type="protein sequence ID" value="MCC8427668.1"/>
    <property type="molecule type" value="Genomic_DNA"/>
</dbReference>
<protein>
    <submittedName>
        <fullName evidence="16">TonB-dependent siderophore receptor</fullName>
    </submittedName>
</protein>
<feature type="signal peptide" evidence="13">
    <location>
        <begin position="1"/>
        <end position="22"/>
    </location>
</feature>
<comment type="subcellular location">
    <subcellularLocation>
        <location evidence="1 10">Cell outer membrane</location>
        <topology evidence="1 10">Multi-pass membrane protein</topology>
    </subcellularLocation>
</comment>
<evidence type="ECO:0000259" key="15">
    <source>
        <dbReference type="Pfam" id="PF07715"/>
    </source>
</evidence>
<dbReference type="InterPro" id="IPR012910">
    <property type="entry name" value="Plug_dom"/>
</dbReference>
<dbReference type="PANTHER" id="PTHR32552">
    <property type="entry name" value="FERRICHROME IRON RECEPTOR-RELATED"/>
    <property type="match status" value="1"/>
</dbReference>
<dbReference type="NCBIfam" id="TIGR01783">
    <property type="entry name" value="TonB-siderophor"/>
    <property type="match status" value="1"/>
</dbReference>
<keyword evidence="17" id="KW-1185">Reference proteome</keyword>